<dbReference type="OrthoDB" id="191139at2759"/>
<dbReference type="PANTHER" id="PTHR24320:SF272">
    <property type="entry name" value="NAD(P)-BINDING ROSSMANN-FOLD SUPERFAMILY PROTEIN"/>
    <property type="match status" value="1"/>
</dbReference>
<dbReference type="OMA" id="EPSRMEI"/>
<comment type="caution">
    <text evidence="3">The sequence shown here is derived from an EMBL/GenBank/DDBJ whole genome shotgun (WGS) entry which is preliminary data.</text>
</comment>
<dbReference type="Proteomes" id="UP000258309">
    <property type="component" value="Unassembled WGS sequence"/>
</dbReference>
<feature type="non-terminal residue" evidence="3">
    <location>
        <position position="1"/>
    </location>
</feature>
<gene>
    <name evidence="3" type="ORF">B7463_g10790</name>
</gene>
<sequence>MQLESQYAEAYTYAVSLRDNKPTVMQIVEDEGLKGKLTRKVFFITGCSSGSGVEVARAITATGAQVYVIARNVFKAQTALRDVLELGHVEILHMDQSSLKSVRETAVKSLAMSK</sequence>
<proteinExistence type="inferred from homology"/>
<evidence type="ECO:0000256" key="1">
    <source>
        <dbReference type="ARBA" id="ARBA00006484"/>
    </source>
</evidence>
<name>A0A3E2GX08_SCYLI</name>
<accession>A0A3E2GX08</accession>
<dbReference type="EMBL" id="NCSJ02000325">
    <property type="protein sequence ID" value="RFU25547.1"/>
    <property type="molecule type" value="Genomic_DNA"/>
</dbReference>
<dbReference type="GO" id="GO:0016491">
    <property type="term" value="F:oxidoreductase activity"/>
    <property type="evidence" value="ECO:0007669"/>
    <property type="project" value="UniProtKB-KW"/>
</dbReference>
<dbReference type="InterPro" id="IPR036291">
    <property type="entry name" value="NAD(P)-bd_dom_sf"/>
</dbReference>
<dbReference type="AlphaFoldDB" id="A0A3E2GX08"/>
<comment type="similarity">
    <text evidence="1">Belongs to the short-chain dehydrogenases/reductases (SDR) family.</text>
</comment>
<protein>
    <submittedName>
        <fullName evidence="3">Uncharacterized protein</fullName>
    </submittedName>
</protein>
<evidence type="ECO:0000313" key="4">
    <source>
        <dbReference type="Proteomes" id="UP000258309"/>
    </source>
</evidence>
<evidence type="ECO:0000313" key="3">
    <source>
        <dbReference type="EMBL" id="RFU25547.1"/>
    </source>
</evidence>
<feature type="non-terminal residue" evidence="3">
    <location>
        <position position="114"/>
    </location>
</feature>
<dbReference type="InterPro" id="IPR002347">
    <property type="entry name" value="SDR_fam"/>
</dbReference>
<dbReference type="Pfam" id="PF00106">
    <property type="entry name" value="adh_short"/>
    <property type="match status" value="1"/>
</dbReference>
<reference evidence="3 4" key="1">
    <citation type="submission" date="2018-05" db="EMBL/GenBank/DDBJ databases">
        <title>Draft genome sequence of Scytalidium lignicola DSM 105466, a ubiquitous saprotrophic fungus.</title>
        <authorList>
            <person name="Buettner E."/>
            <person name="Gebauer A.M."/>
            <person name="Hofrichter M."/>
            <person name="Liers C."/>
            <person name="Kellner H."/>
        </authorList>
    </citation>
    <scope>NUCLEOTIDE SEQUENCE [LARGE SCALE GENOMIC DNA]</scope>
    <source>
        <strain evidence="3 4">DSM 105466</strain>
    </source>
</reference>
<keyword evidence="4" id="KW-1185">Reference proteome</keyword>
<dbReference type="Gene3D" id="3.40.50.720">
    <property type="entry name" value="NAD(P)-binding Rossmann-like Domain"/>
    <property type="match status" value="1"/>
</dbReference>
<dbReference type="PANTHER" id="PTHR24320">
    <property type="entry name" value="RETINOL DEHYDROGENASE"/>
    <property type="match status" value="1"/>
</dbReference>
<dbReference type="SUPFAM" id="SSF51735">
    <property type="entry name" value="NAD(P)-binding Rossmann-fold domains"/>
    <property type="match status" value="1"/>
</dbReference>
<keyword evidence="2" id="KW-0560">Oxidoreductase</keyword>
<organism evidence="3 4">
    <name type="scientific">Scytalidium lignicola</name>
    <name type="common">Hyphomycete</name>
    <dbReference type="NCBI Taxonomy" id="5539"/>
    <lineage>
        <taxon>Eukaryota</taxon>
        <taxon>Fungi</taxon>
        <taxon>Dikarya</taxon>
        <taxon>Ascomycota</taxon>
        <taxon>Pezizomycotina</taxon>
        <taxon>Leotiomycetes</taxon>
        <taxon>Leotiomycetes incertae sedis</taxon>
        <taxon>Scytalidium</taxon>
    </lineage>
</organism>
<dbReference type="STRING" id="5539.A0A3E2GX08"/>
<evidence type="ECO:0000256" key="2">
    <source>
        <dbReference type="ARBA" id="ARBA00023002"/>
    </source>
</evidence>